<proteinExistence type="predicted"/>
<accession>A0ABY8WWQ9</accession>
<feature type="region of interest" description="Disordered" evidence="1">
    <location>
        <begin position="1"/>
        <end position="20"/>
    </location>
</feature>
<evidence type="ECO:0000313" key="3">
    <source>
        <dbReference type="Proteomes" id="UP001177295"/>
    </source>
</evidence>
<evidence type="ECO:0000256" key="1">
    <source>
        <dbReference type="SAM" id="MobiDB-lite"/>
    </source>
</evidence>
<gene>
    <name evidence="2" type="ORF">SEML1_0479</name>
</gene>
<feature type="compositionally biased region" description="Basic and acidic residues" evidence="1">
    <location>
        <begin position="10"/>
        <end position="20"/>
    </location>
</feature>
<protein>
    <submittedName>
        <fullName evidence="2">Uncharacterized protein</fullName>
    </submittedName>
</protein>
<organism evidence="2 3">
    <name type="scientific">Candidatus Southlakia epibionticum</name>
    <dbReference type="NCBI Taxonomy" id="3043284"/>
    <lineage>
        <taxon>Bacteria</taxon>
        <taxon>Candidatus Saccharimonadota</taxon>
        <taxon>Candidatus Saccharimonadia</taxon>
        <taxon>Candidatus Saccharimonadales</taxon>
        <taxon>Candidatus Saccharimonadaceae</taxon>
        <taxon>Candidatus Southlakia</taxon>
    </lineage>
</organism>
<evidence type="ECO:0000313" key="2">
    <source>
        <dbReference type="EMBL" id="WIO46100.1"/>
    </source>
</evidence>
<name>A0ABY8WWQ9_9BACT</name>
<reference evidence="2 3" key="1">
    <citation type="journal article" date="2023" name="Cell">
        <title>Genetic manipulation of Patescibacteria provides mechanistic insights into microbial dark matter and the epibiotic lifestyle.</title>
        <authorList>
            <person name="Wang Y."/>
            <person name="Gallagher L.A."/>
            <person name="Andrade P.A."/>
            <person name="Liu A."/>
            <person name="Humphreys I.R."/>
            <person name="Turkarslan S."/>
            <person name="Cutler K.J."/>
            <person name="Arrieta-Ortiz M.L."/>
            <person name="Li Y."/>
            <person name="Radey M.C."/>
            <person name="McLean J.S."/>
            <person name="Cong Q."/>
            <person name="Baker D."/>
            <person name="Baliga N.S."/>
            <person name="Peterson S.B."/>
            <person name="Mougous J.D."/>
        </authorList>
    </citation>
    <scope>NUCLEOTIDE SEQUENCE [LARGE SCALE GENOMIC DNA]</scope>
    <source>
        <strain evidence="2 3">ML1</strain>
    </source>
</reference>
<keyword evidence="3" id="KW-1185">Reference proteome</keyword>
<dbReference type="Proteomes" id="UP001177295">
    <property type="component" value="Chromosome"/>
</dbReference>
<dbReference type="EMBL" id="CP124550">
    <property type="protein sequence ID" value="WIO46100.1"/>
    <property type="molecule type" value="Genomic_DNA"/>
</dbReference>
<sequence length="141" mass="16209">MSESIRHHHDIAAEQDRDPDDAARELGARACSFICPCCQTELAIRQDGLQEKHTHRRPAKDSIDIMTVAASTSAPLSTTERRIDPLERPRSAEEIRAFRELFAEFRRTEPRRKERFAYGFIQRGTAAPEMPRYVSPSDRKD</sequence>